<evidence type="ECO:0008006" key="5">
    <source>
        <dbReference type="Google" id="ProtNLM"/>
    </source>
</evidence>
<evidence type="ECO:0000256" key="1">
    <source>
        <dbReference type="SAM" id="MobiDB-lite"/>
    </source>
</evidence>
<proteinExistence type="predicted"/>
<evidence type="ECO:0000256" key="2">
    <source>
        <dbReference type="SAM" id="SignalP"/>
    </source>
</evidence>
<sequence length="253" mass="27513">MIATSPLLLLMWFACSASHSAAFTCPQHSKPITALYAAKKQKKKASGGGGGFGGSKAKSTPPSVTPASADIQSLEKQWDNFASITDLEIFPPGDPESSDYRHFIVADVFVRIGPEDKDSNPGTGWFRTGKLVAADDIDINIAFALQRGLMLWTAAAMWPQLAAKGQLAAAKLMQVGFMPPSMNMADESEPALDEEESEDVQIPQRVAIKDDVSLKNIGFRPDFNPKGFTYKRRERSAMKAKKSGLDEIMDIND</sequence>
<keyword evidence="2" id="KW-0732">Signal</keyword>
<accession>A0AAD8Y9W9</accession>
<gene>
    <name evidence="3" type="ORF">QTG54_007086</name>
</gene>
<keyword evidence="4" id="KW-1185">Reference proteome</keyword>
<feature type="region of interest" description="Disordered" evidence="1">
    <location>
        <begin position="46"/>
        <end position="68"/>
    </location>
</feature>
<dbReference type="Proteomes" id="UP001224775">
    <property type="component" value="Unassembled WGS sequence"/>
</dbReference>
<dbReference type="AlphaFoldDB" id="A0AAD8Y9W9"/>
<feature type="chain" id="PRO_5042085904" description="Plastid lipid-associated protein/fibrillin conserved domain-containing protein" evidence="2">
    <location>
        <begin position="23"/>
        <end position="253"/>
    </location>
</feature>
<dbReference type="EMBL" id="JATAAI010000011">
    <property type="protein sequence ID" value="KAK1742521.1"/>
    <property type="molecule type" value="Genomic_DNA"/>
</dbReference>
<organism evidence="3 4">
    <name type="scientific">Skeletonema marinoi</name>
    <dbReference type="NCBI Taxonomy" id="267567"/>
    <lineage>
        <taxon>Eukaryota</taxon>
        <taxon>Sar</taxon>
        <taxon>Stramenopiles</taxon>
        <taxon>Ochrophyta</taxon>
        <taxon>Bacillariophyta</taxon>
        <taxon>Coscinodiscophyceae</taxon>
        <taxon>Thalassiosirophycidae</taxon>
        <taxon>Thalassiosirales</taxon>
        <taxon>Skeletonemataceae</taxon>
        <taxon>Skeletonema</taxon>
        <taxon>Skeletonema marinoi-dohrnii complex</taxon>
    </lineage>
</organism>
<name>A0AAD8Y9W9_9STRA</name>
<comment type="caution">
    <text evidence="3">The sequence shown here is derived from an EMBL/GenBank/DDBJ whole genome shotgun (WGS) entry which is preliminary data.</text>
</comment>
<feature type="signal peptide" evidence="2">
    <location>
        <begin position="1"/>
        <end position="22"/>
    </location>
</feature>
<evidence type="ECO:0000313" key="3">
    <source>
        <dbReference type="EMBL" id="KAK1742521.1"/>
    </source>
</evidence>
<evidence type="ECO:0000313" key="4">
    <source>
        <dbReference type="Proteomes" id="UP001224775"/>
    </source>
</evidence>
<reference evidence="3" key="1">
    <citation type="submission" date="2023-06" db="EMBL/GenBank/DDBJ databases">
        <title>Survivors Of The Sea: Transcriptome response of Skeletonema marinoi to long-term dormancy.</title>
        <authorList>
            <person name="Pinder M.I.M."/>
            <person name="Kourtchenko O."/>
            <person name="Robertson E.K."/>
            <person name="Larsson T."/>
            <person name="Maumus F."/>
            <person name="Osuna-Cruz C.M."/>
            <person name="Vancaester E."/>
            <person name="Stenow R."/>
            <person name="Vandepoele K."/>
            <person name="Ploug H."/>
            <person name="Bruchert V."/>
            <person name="Godhe A."/>
            <person name="Topel M."/>
        </authorList>
    </citation>
    <scope>NUCLEOTIDE SEQUENCE</scope>
    <source>
        <strain evidence="3">R05AC</strain>
    </source>
</reference>
<protein>
    <recommendedName>
        <fullName evidence="5">Plastid lipid-associated protein/fibrillin conserved domain-containing protein</fullName>
    </recommendedName>
</protein>